<dbReference type="GO" id="GO:0047580">
    <property type="term" value="F:4-hydroxyproline epimerase activity"/>
    <property type="evidence" value="ECO:0007669"/>
    <property type="project" value="TreeGrafter"/>
</dbReference>
<dbReference type="Pfam" id="PF05544">
    <property type="entry name" value="Pro_racemase"/>
    <property type="match status" value="1"/>
</dbReference>
<dbReference type="PANTHER" id="PTHR33442">
    <property type="entry name" value="TRANS-3-HYDROXY-L-PROLINE DEHYDRATASE"/>
    <property type="match status" value="1"/>
</dbReference>
<dbReference type="RefSeq" id="WP_126830318.1">
    <property type="nucleotide sequence ID" value="NZ_CBCRYB010000002.1"/>
</dbReference>
<evidence type="ECO:0000313" key="3">
    <source>
        <dbReference type="Proteomes" id="UP000287101"/>
    </source>
</evidence>
<proteinExistence type="inferred from homology"/>
<evidence type="ECO:0000256" key="1">
    <source>
        <dbReference type="ARBA" id="ARBA00007529"/>
    </source>
</evidence>
<dbReference type="PANTHER" id="PTHR33442:SF5">
    <property type="entry name" value="BIFUNCTIONAL TRANS-3-HYDROXY-L-PROLINE DEHYDRATASE_2-EPIMERASE"/>
    <property type="match status" value="1"/>
</dbReference>
<keyword evidence="3" id="KW-1185">Reference proteome</keyword>
<dbReference type="PIRSF" id="PIRSF029792">
    <property type="entry name" value="Pro_racemase"/>
    <property type="match status" value="1"/>
</dbReference>
<comment type="similarity">
    <text evidence="1">Belongs to the proline racemase family.</text>
</comment>
<dbReference type="Gene3D" id="3.10.310.10">
    <property type="entry name" value="Diaminopimelate Epimerase, Chain A, domain 1"/>
    <property type="match status" value="2"/>
</dbReference>
<dbReference type="EMBL" id="NGJY01000001">
    <property type="protein sequence ID" value="RSU04749.1"/>
    <property type="molecule type" value="Genomic_DNA"/>
</dbReference>
<dbReference type="SUPFAM" id="SSF54506">
    <property type="entry name" value="Diaminopimelate epimerase-like"/>
    <property type="match status" value="1"/>
</dbReference>
<name>A0A430ABY5_9ENTE</name>
<protein>
    <submittedName>
        <fullName evidence="2">Proline racemase</fullName>
    </submittedName>
</protein>
<dbReference type="SFLD" id="SFLDS00028">
    <property type="entry name" value="Proline_Racemase"/>
    <property type="match status" value="1"/>
</dbReference>
<dbReference type="Proteomes" id="UP000287101">
    <property type="component" value="Unassembled WGS sequence"/>
</dbReference>
<gene>
    <name evidence="2" type="ORF">CBF31_01645</name>
</gene>
<dbReference type="InterPro" id="IPR008794">
    <property type="entry name" value="Pro_racemase_fam"/>
</dbReference>
<comment type="caution">
    <text evidence="2">The sequence shown here is derived from an EMBL/GenBank/DDBJ whole genome shotgun (WGS) entry which is preliminary data.</text>
</comment>
<dbReference type="FunFam" id="3.10.310.10:FF:000005">
    <property type="entry name" value="Proline racemase"/>
    <property type="match status" value="1"/>
</dbReference>
<evidence type="ECO:0000313" key="2">
    <source>
        <dbReference type="EMBL" id="RSU04749.1"/>
    </source>
</evidence>
<organism evidence="2 3">
    <name type="scientific">Vagococcus fessus</name>
    <dbReference type="NCBI Taxonomy" id="120370"/>
    <lineage>
        <taxon>Bacteria</taxon>
        <taxon>Bacillati</taxon>
        <taxon>Bacillota</taxon>
        <taxon>Bacilli</taxon>
        <taxon>Lactobacillales</taxon>
        <taxon>Enterococcaceae</taxon>
        <taxon>Vagococcus</taxon>
    </lineage>
</organism>
<dbReference type="AlphaFoldDB" id="A0A430ABY5"/>
<accession>A0A430ABY5</accession>
<dbReference type="OrthoDB" id="181267at2"/>
<reference evidence="2 3" key="1">
    <citation type="submission" date="2017-05" db="EMBL/GenBank/DDBJ databases">
        <title>Vagococcus spp. assemblies.</title>
        <authorList>
            <person name="Gulvik C.A."/>
        </authorList>
    </citation>
    <scope>NUCLEOTIDE SEQUENCE [LARGE SCALE GENOMIC DNA]</scope>
    <source>
        <strain evidence="2 3">CCUG 41755</strain>
    </source>
</reference>
<sequence length="337" mass="36471">MKFSRMLQAIDTHTAGEAARLITGGIPFIPGKSMAEKKQYLLDHNDVLRTSLMLEPRGHNDMFGAFILAPTIDNADFGIIFMDAGGYLNMCGHNSIAAVTAAVETGMVKPSGEEITPVNLDTPAGLVRAKAFMKDDYKVEKVSFENVESFLYKENQTLDVEGVGTVKFDISFGGSFFVIIHASELGLEIKPENGTKISEIGMKVLNAVNENIEIQHPTLEHIKSADLIEIYDKPTHPEATHKNVVVFGDGQIDRSPCGTGTSAKVATLFAKGELKVGESIVYESILGTLFTGKVVREAELAGYNAIIPEISGSAYITGFNTFLFDPEDPLSDGFVLA</sequence>